<sequence length="334" mass="35445">MARSINKGPKPSGGYAKVSSKSLKDAQEKSAKRLAPRPEHPGLGKAARTAKRPPASVYGDAANSLQIALLGAQKHGIDKLDARMLLLHALGKDPMDAAWLLAHSQDALSPAQAAAFGSACTRRRAGEPVAYITGHREFYSMDLQVDARVLVPRPDTETLVDWALEQLTGQTAPQVLDLGTGSGAIALAIQKTRPDARVTAVDVSADALAVAQANAARLALPVQFIQSSWLAQVEGSFQLIVSNPPYITDTDPHLPALAHEPRSALTAGCDGLDDIRQIITQASPQLLAKGWLLLEHGYDQAAAVRALLEQAGYTQVQSRQDLAGIERCSGGQKI</sequence>
<feature type="binding site" evidence="5">
    <location>
        <begin position="179"/>
        <end position="183"/>
    </location>
    <ligand>
        <name>S-adenosyl-L-methionine</name>
        <dbReference type="ChEBI" id="CHEBI:59789"/>
    </ligand>
</feature>
<feature type="binding site" evidence="5">
    <location>
        <begin position="243"/>
        <end position="246"/>
    </location>
    <ligand>
        <name>substrate</name>
    </ligand>
</feature>
<evidence type="ECO:0000259" key="7">
    <source>
        <dbReference type="Pfam" id="PF05175"/>
    </source>
</evidence>
<dbReference type="InterPro" id="IPR007848">
    <property type="entry name" value="Small_mtfrase_dom"/>
</dbReference>
<dbReference type="Pfam" id="PF05175">
    <property type="entry name" value="MTS"/>
    <property type="match status" value="1"/>
</dbReference>
<keyword evidence="3 5" id="KW-0949">S-adenosyl-L-methionine</keyword>
<dbReference type="GO" id="GO:0032259">
    <property type="term" value="P:methylation"/>
    <property type="evidence" value="ECO:0007669"/>
    <property type="project" value="UniProtKB-KW"/>
</dbReference>
<organism evidence="9 10">
    <name type="scientific">Rhodoferax ferrireducens</name>
    <dbReference type="NCBI Taxonomy" id="192843"/>
    <lineage>
        <taxon>Bacteria</taxon>
        <taxon>Pseudomonadati</taxon>
        <taxon>Pseudomonadota</taxon>
        <taxon>Betaproteobacteria</taxon>
        <taxon>Burkholderiales</taxon>
        <taxon>Comamonadaceae</taxon>
        <taxon>Rhodoferax</taxon>
    </lineage>
</organism>
<keyword evidence="10" id="KW-1185">Reference proteome</keyword>
<dbReference type="EC" id="2.1.1.297" evidence="5"/>
<feature type="region of interest" description="Disordered" evidence="6">
    <location>
        <begin position="1"/>
        <end position="55"/>
    </location>
</feature>
<evidence type="ECO:0000256" key="3">
    <source>
        <dbReference type="ARBA" id="ARBA00022691"/>
    </source>
</evidence>
<dbReference type="PROSITE" id="PS00092">
    <property type="entry name" value="N6_MTASE"/>
    <property type="match status" value="1"/>
</dbReference>
<gene>
    <name evidence="5" type="primary">prmC</name>
    <name evidence="9" type="ORF">J2X19_002016</name>
</gene>
<evidence type="ECO:0000256" key="2">
    <source>
        <dbReference type="ARBA" id="ARBA00022679"/>
    </source>
</evidence>
<dbReference type="Gene3D" id="3.40.50.150">
    <property type="entry name" value="Vaccinia Virus protein VP39"/>
    <property type="match status" value="1"/>
</dbReference>
<dbReference type="CDD" id="cd02440">
    <property type="entry name" value="AdoMet_MTases"/>
    <property type="match status" value="1"/>
</dbReference>
<comment type="catalytic activity">
    <reaction evidence="4 5">
        <text>L-glutaminyl-[peptide chain release factor] + S-adenosyl-L-methionine = N(5)-methyl-L-glutaminyl-[peptide chain release factor] + S-adenosyl-L-homocysteine + H(+)</text>
        <dbReference type="Rhea" id="RHEA:42896"/>
        <dbReference type="Rhea" id="RHEA-COMP:10271"/>
        <dbReference type="Rhea" id="RHEA-COMP:10272"/>
        <dbReference type="ChEBI" id="CHEBI:15378"/>
        <dbReference type="ChEBI" id="CHEBI:30011"/>
        <dbReference type="ChEBI" id="CHEBI:57856"/>
        <dbReference type="ChEBI" id="CHEBI:59789"/>
        <dbReference type="ChEBI" id="CHEBI:61891"/>
        <dbReference type="EC" id="2.1.1.297"/>
    </reaction>
</comment>
<evidence type="ECO:0000256" key="6">
    <source>
        <dbReference type="SAM" id="MobiDB-lite"/>
    </source>
</evidence>
<evidence type="ECO:0000259" key="8">
    <source>
        <dbReference type="Pfam" id="PF17827"/>
    </source>
</evidence>
<evidence type="ECO:0000256" key="4">
    <source>
        <dbReference type="ARBA" id="ARBA00048391"/>
    </source>
</evidence>
<comment type="caution">
    <text evidence="9">The sequence shown here is derived from an EMBL/GenBank/DDBJ whole genome shotgun (WGS) entry which is preliminary data.</text>
</comment>
<dbReference type="Gene3D" id="1.10.8.10">
    <property type="entry name" value="DNA helicase RuvA subunit, C-terminal domain"/>
    <property type="match status" value="1"/>
</dbReference>
<feature type="domain" description="Release factor glutamine methyltransferase N-terminal" evidence="8">
    <location>
        <begin position="69"/>
        <end position="134"/>
    </location>
</feature>
<dbReference type="RefSeq" id="WP_310373028.1">
    <property type="nucleotide sequence ID" value="NZ_JAVDXT010000002.1"/>
</dbReference>
<dbReference type="InterPro" id="IPR004556">
    <property type="entry name" value="HemK-like"/>
</dbReference>
<keyword evidence="2 5" id="KW-0808">Transferase</keyword>
<dbReference type="Proteomes" id="UP001180487">
    <property type="component" value="Unassembled WGS sequence"/>
</dbReference>
<dbReference type="EMBL" id="JAVDXT010000002">
    <property type="protein sequence ID" value="MDR7377337.1"/>
    <property type="molecule type" value="Genomic_DNA"/>
</dbReference>
<name>A0ABU2C7M2_9BURK</name>
<feature type="binding site" evidence="5">
    <location>
        <position position="229"/>
    </location>
    <ligand>
        <name>S-adenosyl-L-methionine</name>
        <dbReference type="ChEBI" id="CHEBI:59789"/>
    </ligand>
</feature>
<comment type="function">
    <text evidence="5">Methylates the class 1 translation termination release factors RF1/PrfA and RF2/PrfB on the glutamine residue of the universally conserved GGQ motif.</text>
</comment>
<evidence type="ECO:0000313" key="10">
    <source>
        <dbReference type="Proteomes" id="UP001180487"/>
    </source>
</evidence>
<dbReference type="NCBIfam" id="TIGR00536">
    <property type="entry name" value="hemK_fam"/>
    <property type="match status" value="1"/>
</dbReference>
<evidence type="ECO:0000313" key="9">
    <source>
        <dbReference type="EMBL" id="MDR7377337.1"/>
    </source>
</evidence>
<dbReference type="InterPro" id="IPR029063">
    <property type="entry name" value="SAM-dependent_MTases_sf"/>
</dbReference>
<evidence type="ECO:0000256" key="5">
    <source>
        <dbReference type="HAMAP-Rule" id="MF_02126"/>
    </source>
</evidence>
<dbReference type="InterPro" id="IPR019874">
    <property type="entry name" value="RF_methyltr_PrmC"/>
</dbReference>
<reference evidence="9 10" key="1">
    <citation type="submission" date="2023-07" db="EMBL/GenBank/DDBJ databases">
        <title>Sorghum-associated microbial communities from plants grown in Nebraska, USA.</title>
        <authorList>
            <person name="Schachtman D."/>
        </authorList>
    </citation>
    <scope>NUCLEOTIDE SEQUENCE [LARGE SCALE GENOMIC DNA]</scope>
    <source>
        <strain evidence="9 10">BE313</strain>
    </source>
</reference>
<dbReference type="NCBIfam" id="TIGR03534">
    <property type="entry name" value="RF_mod_PrmC"/>
    <property type="match status" value="1"/>
</dbReference>
<feature type="binding site" evidence="5">
    <location>
        <position position="243"/>
    </location>
    <ligand>
        <name>S-adenosyl-L-methionine</name>
        <dbReference type="ChEBI" id="CHEBI:59789"/>
    </ligand>
</feature>
<dbReference type="Pfam" id="PF17827">
    <property type="entry name" value="PrmC_N"/>
    <property type="match status" value="1"/>
</dbReference>
<dbReference type="InterPro" id="IPR040758">
    <property type="entry name" value="PrmC_N"/>
</dbReference>
<accession>A0ABU2C7M2</accession>
<protein>
    <recommendedName>
        <fullName evidence="5">Release factor glutamine methyltransferase</fullName>
        <shortName evidence="5">RF MTase</shortName>
        <ecNumber evidence="5">2.1.1.297</ecNumber>
    </recommendedName>
    <alternativeName>
        <fullName evidence="5">N5-glutamine methyltransferase PrmC</fullName>
    </alternativeName>
    <alternativeName>
        <fullName evidence="5">Protein-(glutamine-N5) MTase PrmC</fullName>
    </alternativeName>
    <alternativeName>
        <fullName evidence="5">Protein-glutamine N-methyltransferase PrmC</fullName>
    </alternativeName>
</protein>
<dbReference type="InterPro" id="IPR050320">
    <property type="entry name" value="N5-glutamine_MTase"/>
</dbReference>
<dbReference type="GO" id="GO:0102559">
    <property type="term" value="F:peptide chain release factor N(5)-glutamine methyltransferase activity"/>
    <property type="evidence" value="ECO:0007669"/>
    <property type="project" value="UniProtKB-EC"/>
</dbReference>
<dbReference type="HAMAP" id="MF_02126">
    <property type="entry name" value="RF_methyltr_PrmC"/>
    <property type="match status" value="1"/>
</dbReference>
<dbReference type="PANTHER" id="PTHR18895">
    <property type="entry name" value="HEMK METHYLTRANSFERASE"/>
    <property type="match status" value="1"/>
</dbReference>
<evidence type="ECO:0000256" key="1">
    <source>
        <dbReference type="ARBA" id="ARBA00022603"/>
    </source>
</evidence>
<feature type="compositionally biased region" description="Basic and acidic residues" evidence="6">
    <location>
        <begin position="22"/>
        <end position="42"/>
    </location>
</feature>
<dbReference type="PANTHER" id="PTHR18895:SF74">
    <property type="entry name" value="MTRF1L RELEASE FACTOR GLUTAMINE METHYLTRANSFERASE"/>
    <property type="match status" value="1"/>
</dbReference>
<dbReference type="InterPro" id="IPR002052">
    <property type="entry name" value="DNA_methylase_N6_adenine_CS"/>
</dbReference>
<dbReference type="SUPFAM" id="SSF53335">
    <property type="entry name" value="S-adenosyl-L-methionine-dependent methyltransferases"/>
    <property type="match status" value="1"/>
</dbReference>
<proteinExistence type="inferred from homology"/>
<keyword evidence="1 5" id="KW-0489">Methyltransferase</keyword>
<feature type="domain" description="Methyltransferase small" evidence="7">
    <location>
        <begin position="164"/>
        <end position="251"/>
    </location>
</feature>
<feature type="binding site" evidence="5">
    <location>
        <position position="202"/>
    </location>
    <ligand>
        <name>S-adenosyl-L-methionine</name>
        <dbReference type="ChEBI" id="CHEBI:59789"/>
    </ligand>
</feature>
<comment type="similarity">
    <text evidence="5">Belongs to the protein N5-glutamine methyltransferase family. PrmC subfamily.</text>
</comment>